<protein>
    <submittedName>
        <fullName evidence="1">Uncharacterized protein</fullName>
    </submittedName>
</protein>
<reference evidence="1 2" key="1">
    <citation type="submission" date="2018-10" db="EMBL/GenBank/DDBJ databases">
        <authorList>
            <person name="Ekblom R."/>
            <person name="Jareborg N."/>
        </authorList>
    </citation>
    <scope>NUCLEOTIDE SEQUENCE [LARGE SCALE GENOMIC DNA]</scope>
    <source>
        <tissue evidence="1">Muscle</tissue>
    </source>
</reference>
<feature type="non-terminal residue" evidence="1">
    <location>
        <position position="39"/>
    </location>
</feature>
<proteinExistence type="predicted"/>
<comment type="caution">
    <text evidence="1">The sequence shown here is derived from an EMBL/GenBank/DDBJ whole genome shotgun (WGS) entry which is preliminary data.</text>
</comment>
<accession>A0A9X9M9S9</accession>
<dbReference type="Proteomes" id="UP000269945">
    <property type="component" value="Unassembled WGS sequence"/>
</dbReference>
<organism evidence="1 2">
    <name type="scientific">Gulo gulo</name>
    <name type="common">Wolverine</name>
    <name type="synonym">Gluton</name>
    <dbReference type="NCBI Taxonomy" id="48420"/>
    <lineage>
        <taxon>Eukaryota</taxon>
        <taxon>Metazoa</taxon>
        <taxon>Chordata</taxon>
        <taxon>Craniata</taxon>
        <taxon>Vertebrata</taxon>
        <taxon>Euteleostomi</taxon>
        <taxon>Mammalia</taxon>
        <taxon>Eutheria</taxon>
        <taxon>Laurasiatheria</taxon>
        <taxon>Carnivora</taxon>
        <taxon>Caniformia</taxon>
        <taxon>Musteloidea</taxon>
        <taxon>Mustelidae</taxon>
        <taxon>Guloninae</taxon>
        <taxon>Gulo</taxon>
    </lineage>
</organism>
<evidence type="ECO:0000313" key="1">
    <source>
        <dbReference type="EMBL" id="VCX40087.1"/>
    </source>
</evidence>
<sequence length="39" mass="4429">MIICRVVLLVYYRREFGDTFESALSVMCKSLDASSLVRG</sequence>
<keyword evidence="2" id="KW-1185">Reference proteome</keyword>
<name>A0A9X9M9S9_GULGU</name>
<evidence type="ECO:0000313" key="2">
    <source>
        <dbReference type="Proteomes" id="UP000269945"/>
    </source>
</evidence>
<dbReference type="EMBL" id="CYRY02044890">
    <property type="protein sequence ID" value="VCX40087.1"/>
    <property type="molecule type" value="Genomic_DNA"/>
</dbReference>
<gene>
    <name evidence="1" type="ORF">BN2614_LOCUS1</name>
</gene>
<dbReference type="AlphaFoldDB" id="A0A9X9M9S9"/>